<keyword evidence="3" id="KW-1185">Reference proteome</keyword>
<gene>
    <name evidence="2" type="ORF">CSC2_44780</name>
</gene>
<accession>A0ABQ1EGK3</accession>
<evidence type="ECO:0000313" key="2">
    <source>
        <dbReference type="EMBL" id="GFZ33952.1"/>
    </source>
</evidence>
<proteinExistence type="predicted"/>
<evidence type="ECO:0000256" key="1">
    <source>
        <dbReference type="SAM" id="Phobius"/>
    </source>
</evidence>
<evidence type="ECO:0000313" key="3">
    <source>
        <dbReference type="Proteomes" id="UP000663802"/>
    </source>
</evidence>
<feature type="transmembrane region" description="Helical" evidence="1">
    <location>
        <begin position="6"/>
        <end position="23"/>
    </location>
</feature>
<dbReference type="RefSeq" id="WP_206872463.1">
    <property type="nucleotide sequence ID" value="NZ_BMBA01000008.1"/>
</dbReference>
<keyword evidence="1" id="KW-0812">Transmembrane</keyword>
<dbReference type="EMBL" id="BMBA01000008">
    <property type="protein sequence ID" value="GFZ33952.1"/>
    <property type="molecule type" value="Genomic_DNA"/>
</dbReference>
<reference evidence="2 3" key="1">
    <citation type="journal article" date="2021" name="Int. J. Syst. Evol. Microbiol.">
        <title>Clostridium zeae sp. nov., isolated from corn silage.</title>
        <authorList>
            <person name="Kobayashi H."/>
            <person name="Tanizawa Y."/>
            <person name="Yagura M."/>
            <person name="Sakamoto M."/>
            <person name="Ohkuma M."/>
            <person name="Tohno M."/>
        </authorList>
    </citation>
    <scope>NUCLEOTIDE SEQUENCE [LARGE SCALE GENOMIC DNA]</scope>
    <source>
        <strain evidence="2 3">CSC2</strain>
    </source>
</reference>
<name>A0ABQ1EGK3_9CLOT</name>
<organism evidence="2 3">
    <name type="scientific">Clostridium zeae</name>
    <dbReference type="NCBI Taxonomy" id="2759022"/>
    <lineage>
        <taxon>Bacteria</taxon>
        <taxon>Bacillati</taxon>
        <taxon>Bacillota</taxon>
        <taxon>Clostridia</taxon>
        <taxon>Eubacteriales</taxon>
        <taxon>Clostridiaceae</taxon>
        <taxon>Clostridium</taxon>
    </lineage>
</organism>
<dbReference type="PROSITE" id="PS51257">
    <property type="entry name" value="PROKAR_LIPOPROTEIN"/>
    <property type="match status" value="1"/>
</dbReference>
<sequence>MISNRYIKILVIVLTIISCLYLVTITSSKTSKAANYTSASKELSKDLFPEKRGDPSYDYIIGKDHLPHFRVFFWVPKDAKKYIPYADKGVKTDVSEHGSIEKWSVIETNKINADDKLVLIYVPKTFVLLQSKGFQNKIHLHYQVN</sequence>
<keyword evidence="1" id="KW-1133">Transmembrane helix</keyword>
<dbReference type="Proteomes" id="UP000663802">
    <property type="component" value="Unassembled WGS sequence"/>
</dbReference>
<comment type="caution">
    <text evidence="2">The sequence shown here is derived from an EMBL/GenBank/DDBJ whole genome shotgun (WGS) entry which is preliminary data.</text>
</comment>
<keyword evidence="1" id="KW-0472">Membrane</keyword>
<protein>
    <submittedName>
        <fullName evidence="2">Uncharacterized protein</fullName>
    </submittedName>
</protein>